<evidence type="ECO:0000259" key="3">
    <source>
        <dbReference type="Pfam" id="PF01408"/>
    </source>
</evidence>
<sequence length="334" mass="34816">MRIGLAGAGRIGAFHAATLQHLPAVEQVLITDAVADHGARVAAGLGAEYVDSFEALLAAAPDALVITTPTATHADLIIAAVDAGIPTFCEKPVAASLERTVEVVRHVEAGGVTVQIGFQRRFDVGFRAAAAAVASGELGFVHHLHALTGDAAPPPAAYIPMSGGFFRDCNVHDFDAVRFVTGHEVISVHAVGANRGEQFFRDADDIDSAAAILTLDDGTLATVIGTRYNAAGYDVRMEVLGSAGSVAVGLDQHTALRSAEPGTDFPVGPSHPTFMERFLPAYVSELTAFTRVVAGLEANPCTARDGLQAFRIAEAADRSRRSGRTVLLSDVPDA</sequence>
<gene>
    <name evidence="5" type="ORF">ABLG96_09890</name>
</gene>
<dbReference type="Gene3D" id="3.40.50.720">
    <property type="entry name" value="NAD(P)-binding Rossmann-like Domain"/>
    <property type="match status" value="1"/>
</dbReference>
<keyword evidence="2" id="KW-0560">Oxidoreductase</keyword>
<evidence type="ECO:0000256" key="2">
    <source>
        <dbReference type="ARBA" id="ARBA00023002"/>
    </source>
</evidence>
<dbReference type="InterPro" id="IPR000683">
    <property type="entry name" value="Gfo/Idh/MocA-like_OxRdtase_N"/>
</dbReference>
<organism evidence="5">
    <name type="scientific">Nakamurella sp. A5-74</name>
    <dbReference type="NCBI Taxonomy" id="3158264"/>
    <lineage>
        <taxon>Bacteria</taxon>
        <taxon>Bacillati</taxon>
        <taxon>Actinomycetota</taxon>
        <taxon>Actinomycetes</taxon>
        <taxon>Nakamurellales</taxon>
        <taxon>Nakamurellaceae</taxon>
        <taxon>Nakamurella</taxon>
    </lineage>
</organism>
<evidence type="ECO:0000313" key="5">
    <source>
        <dbReference type="EMBL" id="XCG65552.1"/>
    </source>
</evidence>
<dbReference type="PANTHER" id="PTHR42840">
    <property type="entry name" value="NAD(P)-BINDING ROSSMANN-FOLD SUPERFAMILY PROTEIN-RELATED"/>
    <property type="match status" value="1"/>
</dbReference>
<feature type="domain" description="GFO/IDH/MocA-like oxidoreductase" evidence="4">
    <location>
        <begin position="126"/>
        <end position="246"/>
    </location>
</feature>
<proteinExistence type="inferred from homology"/>
<comment type="similarity">
    <text evidence="1">Belongs to the Gfo/Idh/MocA family.</text>
</comment>
<evidence type="ECO:0000256" key="1">
    <source>
        <dbReference type="ARBA" id="ARBA00010928"/>
    </source>
</evidence>
<dbReference type="Pfam" id="PF01408">
    <property type="entry name" value="GFO_IDH_MocA"/>
    <property type="match status" value="1"/>
</dbReference>
<evidence type="ECO:0000259" key="4">
    <source>
        <dbReference type="Pfam" id="PF22725"/>
    </source>
</evidence>
<dbReference type="PANTHER" id="PTHR42840:SF3">
    <property type="entry name" value="BINDING ROSSMANN FOLD OXIDOREDUCTASE, PUTATIVE (AFU_ORTHOLOGUE AFUA_2G10240)-RELATED"/>
    <property type="match status" value="1"/>
</dbReference>
<protein>
    <submittedName>
        <fullName evidence="5">Gfo/Idh/MocA family oxidoreductase</fullName>
    </submittedName>
</protein>
<dbReference type="SUPFAM" id="SSF55347">
    <property type="entry name" value="Glyceraldehyde-3-phosphate dehydrogenase-like, C-terminal domain"/>
    <property type="match status" value="1"/>
</dbReference>
<dbReference type="SUPFAM" id="SSF51735">
    <property type="entry name" value="NAD(P)-binding Rossmann-fold domains"/>
    <property type="match status" value="1"/>
</dbReference>
<reference evidence="5" key="1">
    <citation type="submission" date="2024-05" db="EMBL/GenBank/DDBJ databases">
        <authorList>
            <person name="Cai S.Y."/>
            <person name="Jin L.M."/>
            <person name="Li H.R."/>
        </authorList>
    </citation>
    <scope>NUCLEOTIDE SEQUENCE</scope>
    <source>
        <strain evidence="5">A5-74</strain>
    </source>
</reference>
<dbReference type="AlphaFoldDB" id="A0AAU8DWG5"/>
<name>A0AAU8DWG5_9ACTN</name>
<dbReference type="InterPro" id="IPR055170">
    <property type="entry name" value="GFO_IDH_MocA-like_dom"/>
</dbReference>
<feature type="domain" description="Gfo/Idh/MocA-like oxidoreductase N-terminal" evidence="3">
    <location>
        <begin position="1"/>
        <end position="118"/>
    </location>
</feature>
<dbReference type="InterPro" id="IPR036291">
    <property type="entry name" value="NAD(P)-bd_dom_sf"/>
</dbReference>
<dbReference type="EMBL" id="CP159218">
    <property type="protein sequence ID" value="XCG65552.1"/>
    <property type="molecule type" value="Genomic_DNA"/>
</dbReference>
<accession>A0AAU8DWG5</accession>
<dbReference type="Pfam" id="PF22725">
    <property type="entry name" value="GFO_IDH_MocA_C3"/>
    <property type="match status" value="1"/>
</dbReference>
<dbReference type="RefSeq" id="WP_353651157.1">
    <property type="nucleotide sequence ID" value="NZ_CP159218.1"/>
</dbReference>
<dbReference type="GO" id="GO:0016491">
    <property type="term" value="F:oxidoreductase activity"/>
    <property type="evidence" value="ECO:0007669"/>
    <property type="project" value="UniProtKB-KW"/>
</dbReference>
<dbReference type="GO" id="GO:0000166">
    <property type="term" value="F:nucleotide binding"/>
    <property type="evidence" value="ECO:0007669"/>
    <property type="project" value="InterPro"/>
</dbReference>
<dbReference type="Gene3D" id="3.30.360.10">
    <property type="entry name" value="Dihydrodipicolinate Reductase, domain 2"/>
    <property type="match status" value="1"/>
</dbReference>